<protein>
    <submittedName>
        <fullName evidence="3">DUF3558 domain-containing protein</fullName>
    </submittedName>
</protein>
<organism evidence="3 4">
    <name type="scientific">Umezawaea endophytica</name>
    <dbReference type="NCBI Taxonomy" id="1654476"/>
    <lineage>
        <taxon>Bacteria</taxon>
        <taxon>Bacillati</taxon>
        <taxon>Actinomycetota</taxon>
        <taxon>Actinomycetes</taxon>
        <taxon>Pseudonocardiales</taxon>
        <taxon>Pseudonocardiaceae</taxon>
        <taxon>Umezawaea</taxon>
    </lineage>
</organism>
<accession>A0A9X2VP53</accession>
<feature type="signal peptide" evidence="2">
    <location>
        <begin position="1"/>
        <end position="31"/>
    </location>
</feature>
<name>A0A9X2VP53_9PSEU</name>
<dbReference type="RefSeq" id="WP_259625532.1">
    <property type="nucleotide sequence ID" value="NZ_JANYMP010000012.1"/>
</dbReference>
<dbReference type="Proteomes" id="UP001141259">
    <property type="component" value="Unassembled WGS sequence"/>
</dbReference>
<comment type="caution">
    <text evidence="3">The sequence shown here is derived from an EMBL/GenBank/DDBJ whole genome shotgun (WGS) entry which is preliminary data.</text>
</comment>
<gene>
    <name evidence="3" type="ORF">NZH93_24520</name>
</gene>
<feature type="region of interest" description="Disordered" evidence="1">
    <location>
        <begin position="33"/>
        <end position="62"/>
    </location>
</feature>
<evidence type="ECO:0000313" key="4">
    <source>
        <dbReference type="Proteomes" id="UP001141259"/>
    </source>
</evidence>
<dbReference type="AlphaFoldDB" id="A0A9X2VP53"/>
<evidence type="ECO:0000256" key="2">
    <source>
        <dbReference type="SAM" id="SignalP"/>
    </source>
</evidence>
<evidence type="ECO:0000256" key="1">
    <source>
        <dbReference type="SAM" id="MobiDB-lite"/>
    </source>
</evidence>
<sequence>MPRLARPVPAVAAALSALALLVAGCGSNALAKQPPFPRSTIQANAADPSEKPITGSPTTGDPVDPAFAVDKLRLLDPCKLLDDDALKELGKPDDAVPGGFSRCSNFMKDKDGKDLSITVEVGQTVTSEIKKADKKIAGYRSYEQVLEGSACFVSVITQDEPGLAFTVQIGYKDGDGCVPGRKVAESVVALAKGKNASRTAAKGSVITVDPCALPSDAAVLEATDKSPRVYPYGLHNCSWVGDDAEMTLDFRGGFVPKDDKFDSKQTEIDLGGVKAYQVQTTTSFPSCTIKWVQLRGEDNDGEVVEVKSAGPKKAEFDRCAKAQSFAKALLPKLPRA</sequence>
<dbReference type="Pfam" id="PF12079">
    <property type="entry name" value="DUF3558"/>
    <property type="match status" value="1"/>
</dbReference>
<keyword evidence="2" id="KW-0732">Signal</keyword>
<reference evidence="3" key="1">
    <citation type="submission" date="2022-08" db="EMBL/GenBank/DDBJ databases">
        <authorList>
            <person name="Tistechok S."/>
            <person name="Samborskyy M."/>
            <person name="Roman I."/>
        </authorList>
    </citation>
    <scope>NUCLEOTIDE SEQUENCE</scope>
    <source>
        <strain evidence="3">DSM 103496</strain>
    </source>
</reference>
<feature type="chain" id="PRO_5040880278" evidence="2">
    <location>
        <begin position="32"/>
        <end position="336"/>
    </location>
</feature>
<evidence type="ECO:0000313" key="3">
    <source>
        <dbReference type="EMBL" id="MCS7480034.1"/>
    </source>
</evidence>
<keyword evidence="4" id="KW-1185">Reference proteome</keyword>
<dbReference type="EMBL" id="JANYMP010000012">
    <property type="protein sequence ID" value="MCS7480034.1"/>
    <property type="molecule type" value="Genomic_DNA"/>
</dbReference>
<proteinExistence type="predicted"/>
<dbReference type="PROSITE" id="PS51257">
    <property type="entry name" value="PROKAR_LIPOPROTEIN"/>
    <property type="match status" value="1"/>
</dbReference>
<dbReference type="InterPro" id="IPR024520">
    <property type="entry name" value="DUF3558"/>
</dbReference>